<dbReference type="InterPro" id="IPR032710">
    <property type="entry name" value="NTF2-like_dom_sf"/>
</dbReference>
<accession>A0A504JIV1</accession>
<dbReference type="OrthoDB" id="1633822at2"/>
<dbReference type="AlphaFoldDB" id="A0A504JIV1"/>
<proteinExistence type="predicted"/>
<dbReference type="Proteomes" id="UP000315540">
    <property type="component" value="Unassembled WGS sequence"/>
</dbReference>
<dbReference type="RefSeq" id="WP_140592417.1">
    <property type="nucleotide sequence ID" value="NZ_VFWZ01000002.1"/>
</dbReference>
<sequence length="129" mass="14341">MITRKAMRPRDVANQISECITEGNMENILDFFHSDYLMSFPPTESPKSGLDTIKTSFQPFIDAKAKLISNVTGELINGDIALLQADWSIVDTQGNVMGEGASTEVLKQREDGSWQYFIDCPLGLPLINK</sequence>
<dbReference type="EMBL" id="VFWZ01000002">
    <property type="protein sequence ID" value="TPN87778.1"/>
    <property type="molecule type" value="Genomic_DNA"/>
</dbReference>
<evidence type="ECO:0008006" key="3">
    <source>
        <dbReference type="Google" id="ProtNLM"/>
    </source>
</evidence>
<organism evidence="1 2">
    <name type="scientific">Aquimarina algicola</name>
    <dbReference type="NCBI Taxonomy" id="2589995"/>
    <lineage>
        <taxon>Bacteria</taxon>
        <taxon>Pseudomonadati</taxon>
        <taxon>Bacteroidota</taxon>
        <taxon>Flavobacteriia</taxon>
        <taxon>Flavobacteriales</taxon>
        <taxon>Flavobacteriaceae</taxon>
        <taxon>Aquimarina</taxon>
    </lineage>
</organism>
<keyword evidence="2" id="KW-1185">Reference proteome</keyword>
<evidence type="ECO:0000313" key="1">
    <source>
        <dbReference type="EMBL" id="TPN87778.1"/>
    </source>
</evidence>
<comment type="caution">
    <text evidence="1">The sequence shown here is derived from an EMBL/GenBank/DDBJ whole genome shotgun (WGS) entry which is preliminary data.</text>
</comment>
<name>A0A504JIV1_9FLAO</name>
<evidence type="ECO:0000313" key="2">
    <source>
        <dbReference type="Proteomes" id="UP000315540"/>
    </source>
</evidence>
<protein>
    <recommendedName>
        <fullName evidence="3">DUF4440 domain-containing protein</fullName>
    </recommendedName>
</protein>
<reference evidence="1 2" key="1">
    <citation type="submission" date="2019-06" db="EMBL/GenBank/DDBJ databases">
        <authorList>
            <person name="Meng X."/>
        </authorList>
    </citation>
    <scope>NUCLEOTIDE SEQUENCE [LARGE SCALE GENOMIC DNA]</scope>
    <source>
        <strain evidence="1 2">M625</strain>
    </source>
</reference>
<dbReference type="SUPFAM" id="SSF54427">
    <property type="entry name" value="NTF2-like"/>
    <property type="match status" value="1"/>
</dbReference>
<dbReference type="Gene3D" id="3.10.450.50">
    <property type="match status" value="1"/>
</dbReference>
<gene>
    <name evidence="1" type="ORF">FHK87_09395</name>
</gene>